<keyword evidence="3" id="KW-1185">Reference proteome</keyword>
<sequence>MTEVYKVGITIALANQVSRGLFAIRGDLVKTDAQAKKLNATLKEIKLLGIGGAILGGAGYAGLHALGKTLEAAKEYQQAFAQFKSLNLGDAINSQADKFARGSSVIGASATDLMRTTRDLATVLGDFGMAQQLAPGFSQLKFANQAVYGGHGMDFSENQLRALEKIIEMKGGFKSPQDFLGQASMMQQVIAGTGGMVKPADYLAFIKTAGVAGRLLDNKSFYYGMEPLIQELGGNRTGTGLMSAYNNLAQGRSTVRASTELMKLGLLDPSMVEYTKIGTIKQVRPGALKDNAGFGANPYQWMQETLLPAMRSKGITSEQSVLQEMGVIFGNRTASSLFSLMFLQQEKIAKNMKLSQNAMGTDDLVKLARTSPQGAEMALGKAWENLKIASGEALIPIIIPAMNKLAEAIRIMGQWVYRHPRMFDTLIYGFAGLSGALLFSGSVLTLKAAFLGINLLMPTLATTITASVLPALGLLGGALAVLAGIAYHKEIAAKIDDAAPGIGDWLYRMNNPGGRKDLDAYYDLPPAKSNKSTIVVPVNLDGRTIATVVSDHQAKSASGPLASGSGFDGRLHPGWGF</sequence>
<dbReference type="OrthoDB" id="8019720at2"/>
<gene>
    <name evidence="2" type="ORF">PX52LOC_01684</name>
</gene>
<evidence type="ECO:0008006" key="4">
    <source>
        <dbReference type="Google" id="ProtNLM"/>
    </source>
</evidence>
<evidence type="ECO:0000313" key="3">
    <source>
        <dbReference type="Proteomes" id="UP000324974"/>
    </source>
</evidence>
<keyword evidence="1" id="KW-0472">Membrane</keyword>
<keyword evidence="1" id="KW-0812">Transmembrane</keyword>
<evidence type="ECO:0000256" key="1">
    <source>
        <dbReference type="SAM" id="Phobius"/>
    </source>
</evidence>
<dbReference type="EMBL" id="CP042425">
    <property type="protein sequence ID" value="QEL14790.1"/>
    <property type="molecule type" value="Genomic_DNA"/>
</dbReference>
<dbReference type="Proteomes" id="UP000324974">
    <property type="component" value="Chromosome"/>
</dbReference>
<reference evidence="3" key="1">
    <citation type="submission" date="2019-08" db="EMBL/GenBank/DDBJ databases">
        <title>Limnoglobus roseus gen. nov., sp. nov., a novel freshwater planctomycete with a giant genome from the family Gemmataceae.</title>
        <authorList>
            <person name="Kulichevskaya I.S."/>
            <person name="Naumoff D.G."/>
            <person name="Miroshnikov K."/>
            <person name="Ivanova A."/>
            <person name="Philippov D.A."/>
            <person name="Hakobyan A."/>
            <person name="Rijpstra I.C."/>
            <person name="Sinninghe Damste J.S."/>
            <person name="Liesack W."/>
            <person name="Dedysh S.N."/>
        </authorList>
    </citation>
    <scope>NUCLEOTIDE SEQUENCE [LARGE SCALE GENOMIC DNA]</scope>
    <source>
        <strain evidence="3">PX52</strain>
    </source>
</reference>
<dbReference type="RefSeq" id="WP_149109654.1">
    <property type="nucleotide sequence ID" value="NZ_CP042425.1"/>
</dbReference>
<dbReference type="AlphaFoldDB" id="A0A5C1A7S8"/>
<evidence type="ECO:0000313" key="2">
    <source>
        <dbReference type="EMBL" id="QEL14790.1"/>
    </source>
</evidence>
<feature type="transmembrane region" description="Helical" evidence="1">
    <location>
        <begin position="464"/>
        <end position="487"/>
    </location>
</feature>
<organism evidence="2 3">
    <name type="scientific">Limnoglobus roseus</name>
    <dbReference type="NCBI Taxonomy" id="2598579"/>
    <lineage>
        <taxon>Bacteria</taxon>
        <taxon>Pseudomonadati</taxon>
        <taxon>Planctomycetota</taxon>
        <taxon>Planctomycetia</taxon>
        <taxon>Gemmatales</taxon>
        <taxon>Gemmataceae</taxon>
        <taxon>Limnoglobus</taxon>
    </lineage>
</organism>
<proteinExistence type="predicted"/>
<name>A0A5C1A7S8_9BACT</name>
<protein>
    <recommendedName>
        <fullName evidence="4">Phage tail tape measure protein</fullName>
    </recommendedName>
</protein>
<accession>A0A5C1A7S8</accession>
<keyword evidence="1" id="KW-1133">Transmembrane helix</keyword>
<feature type="transmembrane region" description="Helical" evidence="1">
    <location>
        <begin position="425"/>
        <end position="444"/>
    </location>
</feature>
<dbReference type="KEGG" id="lrs:PX52LOC_01684"/>